<reference evidence="3" key="2">
    <citation type="submission" date="2015-01" db="EMBL/GenBank/DDBJ databases">
        <title>Evolutionary Origins and Diversification of the Mycorrhizal Mutualists.</title>
        <authorList>
            <consortium name="DOE Joint Genome Institute"/>
            <consortium name="Mycorrhizal Genomics Consortium"/>
            <person name="Kohler A."/>
            <person name="Kuo A."/>
            <person name="Nagy L.G."/>
            <person name="Floudas D."/>
            <person name="Copeland A."/>
            <person name="Barry K.W."/>
            <person name="Cichocki N."/>
            <person name="Veneault-Fourrey C."/>
            <person name="LaButti K."/>
            <person name="Lindquist E.A."/>
            <person name="Lipzen A."/>
            <person name="Lundell T."/>
            <person name="Morin E."/>
            <person name="Murat C."/>
            <person name="Riley R."/>
            <person name="Ohm R."/>
            <person name="Sun H."/>
            <person name="Tunlid A."/>
            <person name="Henrissat B."/>
            <person name="Grigoriev I.V."/>
            <person name="Hibbett D.S."/>
            <person name="Martin F."/>
        </authorList>
    </citation>
    <scope>NUCLEOTIDE SEQUENCE [LARGE SCALE GENOMIC DNA]</scope>
    <source>
        <strain evidence="3">MUT 4182</strain>
    </source>
</reference>
<organism evidence="2 3">
    <name type="scientific">Tulasnella calospora MUT 4182</name>
    <dbReference type="NCBI Taxonomy" id="1051891"/>
    <lineage>
        <taxon>Eukaryota</taxon>
        <taxon>Fungi</taxon>
        <taxon>Dikarya</taxon>
        <taxon>Basidiomycota</taxon>
        <taxon>Agaricomycotina</taxon>
        <taxon>Agaricomycetes</taxon>
        <taxon>Cantharellales</taxon>
        <taxon>Tulasnellaceae</taxon>
        <taxon>Tulasnella</taxon>
    </lineage>
</organism>
<reference evidence="2 3" key="1">
    <citation type="submission" date="2014-04" db="EMBL/GenBank/DDBJ databases">
        <authorList>
            <consortium name="DOE Joint Genome Institute"/>
            <person name="Kuo A."/>
            <person name="Girlanda M."/>
            <person name="Perotto S."/>
            <person name="Kohler A."/>
            <person name="Nagy L.G."/>
            <person name="Floudas D."/>
            <person name="Copeland A."/>
            <person name="Barry K.W."/>
            <person name="Cichocki N."/>
            <person name="Veneault-Fourrey C."/>
            <person name="LaButti K."/>
            <person name="Lindquist E.A."/>
            <person name="Lipzen A."/>
            <person name="Lundell T."/>
            <person name="Morin E."/>
            <person name="Murat C."/>
            <person name="Sun H."/>
            <person name="Tunlid A."/>
            <person name="Henrissat B."/>
            <person name="Grigoriev I.V."/>
            <person name="Hibbett D.S."/>
            <person name="Martin F."/>
            <person name="Nordberg H.P."/>
            <person name="Cantor M.N."/>
            <person name="Hua S.X."/>
        </authorList>
    </citation>
    <scope>NUCLEOTIDE SEQUENCE [LARGE SCALE GENOMIC DNA]</scope>
    <source>
        <strain evidence="2 3">MUT 4182</strain>
    </source>
</reference>
<feature type="non-terminal residue" evidence="2">
    <location>
        <position position="1"/>
    </location>
</feature>
<dbReference type="HOGENOM" id="CLU_080230_0_0_1"/>
<keyword evidence="3" id="KW-1185">Reference proteome</keyword>
<feature type="compositionally biased region" description="Low complexity" evidence="1">
    <location>
        <begin position="108"/>
        <end position="121"/>
    </location>
</feature>
<dbReference type="EMBL" id="KN823834">
    <property type="protein sequence ID" value="KIO15758.1"/>
    <property type="molecule type" value="Genomic_DNA"/>
</dbReference>
<dbReference type="Proteomes" id="UP000054248">
    <property type="component" value="Unassembled WGS sequence"/>
</dbReference>
<evidence type="ECO:0000313" key="3">
    <source>
        <dbReference type="Proteomes" id="UP000054248"/>
    </source>
</evidence>
<accession>A0A0C3K2W1</accession>
<gene>
    <name evidence="2" type="ORF">M407DRAFT_235874</name>
</gene>
<feature type="region of interest" description="Disordered" evidence="1">
    <location>
        <begin position="82"/>
        <end position="121"/>
    </location>
</feature>
<name>A0A0C3K2W1_9AGAM</name>
<evidence type="ECO:0000313" key="2">
    <source>
        <dbReference type="EMBL" id="KIO15758.1"/>
    </source>
</evidence>
<dbReference type="OrthoDB" id="3250770at2759"/>
<sequence length="192" mass="20719">DDSSAPHLDKLGLLRVDLFLDNDSNLVSTLAKDIKPTDKAAKIRIEKDFGADGSNYYIRFTPAQKGRTPIYTAKFTITGLTGSPNYRQDRKAHSNSNAPDELEVQNVSNSTSTTAPSSTSASTLGIAAIPTATYSPPSMTWNMPTAAQETATMRPNYNGGSARFQRPADAGLGMMSFMYLMWPLLMGVAMAV</sequence>
<evidence type="ECO:0000256" key="1">
    <source>
        <dbReference type="SAM" id="MobiDB-lite"/>
    </source>
</evidence>
<dbReference type="STRING" id="1051891.A0A0C3K2W1"/>
<proteinExistence type="predicted"/>
<dbReference type="AlphaFoldDB" id="A0A0C3K2W1"/>
<protein>
    <submittedName>
        <fullName evidence="2">Uncharacterized protein</fullName>
    </submittedName>
</protein>